<dbReference type="InterPro" id="IPR050100">
    <property type="entry name" value="TRAFAC_GTPase_members"/>
</dbReference>
<evidence type="ECO:0000313" key="16">
    <source>
        <dbReference type="Proteomes" id="UP000325576"/>
    </source>
</evidence>
<dbReference type="AlphaFoldDB" id="A0A5N5E4A9"/>
<feature type="binding site" evidence="12">
    <location>
        <begin position="451"/>
        <end position="458"/>
    </location>
    <ligand>
        <name>ATP</name>
        <dbReference type="ChEBI" id="CHEBI:30616"/>
    </ligand>
</feature>
<dbReference type="InterPro" id="IPR009001">
    <property type="entry name" value="Transl_elong_EF1A/Init_IF2_C"/>
</dbReference>
<dbReference type="Proteomes" id="UP001230933">
    <property type="component" value="Chromosome"/>
</dbReference>
<dbReference type="SUPFAM" id="SSF50465">
    <property type="entry name" value="EF-Tu/eEF-1alpha/eIF2-gamma C-terminal domain"/>
    <property type="match status" value="1"/>
</dbReference>
<dbReference type="Gene3D" id="3.40.50.300">
    <property type="entry name" value="P-loop containing nucleotide triphosphate hydrolases"/>
    <property type="match status" value="2"/>
</dbReference>
<keyword evidence="5 12" id="KW-0808">Transferase</keyword>
<keyword evidence="6" id="KW-0548">Nucleotidyltransferase</keyword>
<dbReference type="Pfam" id="PF00009">
    <property type="entry name" value="GTP_EFTU"/>
    <property type="match status" value="1"/>
</dbReference>
<dbReference type="NCBIfam" id="NF003013">
    <property type="entry name" value="PRK03846.1"/>
    <property type="match status" value="1"/>
</dbReference>
<dbReference type="NCBIfam" id="TIGR00231">
    <property type="entry name" value="small_GTP"/>
    <property type="match status" value="1"/>
</dbReference>
<keyword evidence="7 12" id="KW-0547">Nucleotide-binding</keyword>
<evidence type="ECO:0000256" key="1">
    <source>
        <dbReference type="ARBA" id="ARBA00001823"/>
    </source>
</evidence>
<sequence>MPQLLRVATAGSVDDGKSTLIGRLLYDSKSIFEDQLEAVERSSRERGDEYANLALLTDGLRAEREQGITIDVAHRYFATPHRKFIIADTPGHEQYTRNMVTGASTADLALILVDARKGVLEQTRRHAFLSTLLGIPHLVLCVNKMDLVGWSQERFEEIKEEFRQFAIKLDVHDLTFIPVSALLGDNIVARTENMSWYDGPSLLHHLEQVHIASDRNLIDARFPVQYVIRPQKQTDADLHDFRGYAGTVASGVFKPGDEIVALPSGFTSTVKAVHGPGGDVIDEAFAPSAVCIELADDLDVSRGDQLCRLNNRPQVGQEIDAMVCWLTEQTTLSENNRYSLLHTTRSTKAQIVKLDYRLDVNSLHRDEKAESLSLNEIGRISIKTQQPLMFDPYRRNRVTGSFILVDETTGNTVAAGMINGPTLKESRVVWHSAEVSREERATAGATVWLTGLSASGKSTIAVELERRLVAAGIPAYRLDGDNLRHGLNADLGFSAEDRAENVRRVGSVAQLFADSGAVAVACLISPYREDRDRVRAAHEAAGLKFVEVYVDTPIEQCEARDPKGMYAKARAGEIKGFTGVDDPYEAPASAELVIRPEDGTPTELALRIMEVLDR</sequence>
<evidence type="ECO:0000256" key="9">
    <source>
        <dbReference type="ARBA" id="ARBA00023134"/>
    </source>
</evidence>
<dbReference type="InterPro" id="IPR054696">
    <property type="entry name" value="GTP-eEF1A_C"/>
</dbReference>
<comment type="similarity">
    <text evidence="12">Belongs to the APS kinase family.</text>
</comment>
<dbReference type="GO" id="GO:0003924">
    <property type="term" value="F:GTPase activity"/>
    <property type="evidence" value="ECO:0007669"/>
    <property type="project" value="InterPro"/>
</dbReference>
<dbReference type="PROSITE" id="PS00301">
    <property type="entry name" value="G_TR_1"/>
    <property type="match status" value="1"/>
</dbReference>
<protein>
    <recommendedName>
        <fullName evidence="12">Adenylyl-sulfate kinase</fullName>
        <ecNumber evidence="12">2.7.1.25</ecNumber>
    </recommendedName>
    <alternativeName>
        <fullName evidence="12">APS kinase</fullName>
    </alternativeName>
    <alternativeName>
        <fullName evidence="12">ATP adenosine-5'-phosphosulfate 3'-phosphotransferase</fullName>
    </alternativeName>
    <alternativeName>
        <fullName evidence="12">Adenosine-5'-phosphosulfate kinase</fullName>
    </alternativeName>
</protein>
<accession>A0A5N5E4A9</accession>
<dbReference type="GO" id="GO:0005525">
    <property type="term" value="F:GTP binding"/>
    <property type="evidence" value="ECO:0007669"/>
    <property type="project" value="UniProtKB-KW"/>
</dbReference>
<dbReference type="GO" id="GO:0004020">
    <property type="term" value="F:adenylylsulfate kinase activity"/>
    <property type="evidence" value="ECO:0007669"/>
    <property type="project" value="UniProtKB-UniRule"/>
</dbReference>
<dbReference type="SUPFAM" id="SSF52540">
    <property type="entry name" value="P-loop containing nucleoside triphosphate hydrolases"/>
    <property type="match status" value="2"/>
</dbReference>
<dbReference type="GO" id="GO:0070814">
    <property type="term" value="P:hydrogen sulfide biosynthetic process"/>
    <property type="evidence" value="ECO:0007669"/>
    <property type="project" value="UniProtKB-UniRule"/>
</dbReference>
<organism evidence="14 16">
    <name type="scientific">Rhodococcus erythropolis</name>
    <name type="common">Arthrobacter picolinophilus</name>
    <dbReference type="NCBI Taxonomy" id="1833"/>
    <lineage>
        <taxon>Bacteria</taxon>
        <taxon>Bacillati</taxon>
        <taxon>Actinomycetota</taxon>
        <taxon>Actinomycetes</taxon>
        <taxon>Mycobacteriales</taxon>
        <taxon>Nocardiaceae</taxon>
        <taxon>Rhodococcus</taxon>
        <taxon>Rhodococcus erythropolis group</taxon>
    </lineage>
</organism>
<dbReference type="InterPro" id="IPR011779">
    <property type="entry name" value="SO4_adenylTrfase_lsu"/>
</dbReference>
<feature type="domain" description="Tr-type G" evidence="13">
    <location>
        <begin position="2"/>
        <end position="215"/>
    </location>
</feature>
<dbReference type="Proteomes" id="UP000325576">
    <property type="component" value="Unassembled WGS sequence"/>
</dbReference>
<dbReference type="GO" id="GO:0000103">
    <property type="term" value="P:sulfate assimilation"/>
    <property type="evidence" value="ECO:0007669"/>
    <property type="project" value="UniProtKB-UniRule"/>
</dbReference>
<dbReference type="SUPFAM" id="SSF50447">
    <property type="entry name" value="Translation proteins"/>
    <property type="match status" value="1"/>
</dbReference>
<dbReference type="InterPro" id="IPR059117">
    <property type="entry name" value="APS_kinase_dom"/>
</dbReference>
<dbReference type="InterPro" id="IPR044139">
    <property type="entry name" value="CysN_NoDQ_III"/>
</dbReference>
<dbReference type="InterPro" id="IPR002891">
    <property type="entry name" value="APS"/>
</dbReference>
<dbReference type="CDD" id="cd04166">
    <property type="entry name" value="CysN_ATPS"/>
    <property type="match status" value="1"/>
</dbReference>
<comment type="similarity">
    <text evidence="4">In the N-terminal section; belongs to the TRAFAC class translation factor GTPase superfamily. Classic translation factor GTPase family. CysN/NodQ subfamily.</text>
</comment>
<dbReference type="CDD" id="cd04095">
    <property type="entry name" value="CysN_NoDQ_III"/>
    <property type="match status" value="1"/>
</dbReference>
<dbReference type="GO" id="GO:0005524">
    <property type="term" value="F:ATP binding"/>
    <property type="evidence" value="ECO:0007669"/>
    <property type="project" value="UniProtKB-UniRule"/>
</dbReference>
<evidence type="ECO:0000256" key="10">
    <source>
        <dbReference type="ARBA" id="ARBA00023268"/>
    </source>
</evidence>
<keyword evidence="8 12" id="KW-0067">ATP-binding</keyword>
<keyword evidence="12" id="KW-0597">Phosphoprotein</keyword>
<dbReference type="FunFam" id="3.40.50.300:FF:000119">
    <property type="entry name" value="Sulfate adenylyltransferase subunit 1"/>
    <property type="match status" value="1"/>
</dbReference>
<comment type="catalytic activity">
    <reaction evidence="11">
        <text>sulfate + ATP + H(+) = adenosine 5'-phosphosulfate + diphosphate</text>
        <dbReference type="Rhea" id="RHEA:18133"/>
        <dbReference type="ChEBI" id="CHEBI:15378"/>
        <dbReference type="ChEBI" id="CHEBI:16189"/>
        <dbReference type="ChEBI" id="CHEBI:30616"/>
        <dbReference type="ChEBI" id="CHEBI:33019"/>
        <dbReference type="ChEBI" id="CHEBI:58243"/>
        <dbReference type="EC" id="2.7.7.4"/>
    </reaction>
</comment>
<dbReference type="InterPro" id="IPR044138">
    <property type="entry name" value="CysN_II"/>
</dbReference>
<dbReference type="PROSITE" id="PS51722">
    <property type="entry name" value="G_TR_2"/>
    <property type="match status" value="1"/>
</dbReference>
<dbReference type="GO" id="GO:0004781">
    <property type="term" value="F:sulfate adenylyltransferase (ATP) activity"/>
    <property type="evidence" value="ECO:0007669"/>
    <property type="project" value="UniProtKB-EC"/>
</dbReference>
<reference evidence="15" key="2">
    <citation type="submission" date="2023-08" db="EMBL/GenBank/DDBJ databases">
        <title>Isolation and Characterization of Rhodococcus erythropolis MGMM8.</title>
        <authorList>
            <person name="Diabankana R.G.C."/>
            <person name="Afordoanyi D.M."/>
            <person name="Validov S.Z."/>
        </authorList>
    </citation>
    <scope>NUCLEOTIDE SEQUENCE</scope>
    <source>
        <strain evidence="15">MGMM8</strain>
    </source>
</reference>
<dbReference type="Pfam" id="PF01583">
    <property type="entry name" value="APS_kinase"/>
    <property type="match status" value="1"/>
</dbReference>
<evidence type="ECO:0000256" key="8">
    <source>
        <dbReference type="ARBA" id="ARBA00022840"/>
    </source>
</evidence>
<dbReference type="InterPro" id="IPR041757">
    <property type="entry name" value="CysN_GTP-bd"/>
</dbReference>
<dbReference type="OMA" id="MDLIGWD"/>
<gene>
    <name evidence="12 15" type="primary">cysC</name>
    <name evidence="14" type="ORF">BS297_15500</name>
    <name evidence="15" type="ORF">QIE55_19255</name>
</gene>
<evidence type="ECO:0000259" key="13">
    <source>
        <dbReference type="PROSITE" id="PS51722"/>
    </source>
</evidence>
<dbReference type="EMBL" id="CP124545">
    <property type="protein sequence ID" value="WGV47679.1"/>
    <property type="molecule type" value="Genomic_DNA"/>
</dbReference>
<keyword evidence="10" id="KW-0511">Multifunctional enzyme</keyword>
<keyword evidence="12 14" id="KW-0418">Kinase</keyword>
<keyword evidence="9" id="KW-0342">GTP-binding</keyword>
<feature type="active site" description="Phosphoserine intermediate" evidence="12">
    <location>
        <position position="525"/>
    </location>
</feature>
<dbReference type="InterPro" id="IPR027417">
    <property type="entry name" value="P-loop_NTPase"/>
</dbReference>
<evidence type="ECO:0000256" key="11">
    <source>
        <dbReference type="ARBA" id="ARBA00049370"/>
    </source>
</evidence>
<dbReference type="PANTHER" id="PTHR23115">
    <property type="entry name" value="TRANSLATION FACTOR"/>
    <property type="match status" value="1"/>
</dbReference>
<evidence type="ECO:0000256" key="7">
    <source>
        <dbReference type="ARBA" id="ARBA00022741"/>
    </source>
</evidence>
<dbReference type="InterPro" id="IPR009000">
    <property type="entry name" value="Transl_B-barrel_sf"/>
</dbReference>
<dbReference type="EMBL" id="MRBO01000441">
    <property type="protein sequence ID" value="KAB2584430.1"/>
    <property type="molecule type" value="Genomic_DNA"/>
</dbReference>
<dbReference type="EC" id="2.7.1.25" evidence="12"/>
<comment type="function">
    <text evidence="2">APS kinase catalyzes the synthesis of activated sulfate.</text>
</comment>
<comment type="catalytic activity">
    <reaction evidence="1 12">
        <text>adenosine 5'-phosphosulfate + ATP = 3'-phosphoadenylyl sulfate + ADP + H(+)</text>
        <dbReference type="Rhea" id="RHEA:24152"/>
        <dbReference type="ChEBI" id="CHEBI:15378"/>
        <dbReference type="ChEBI" id="CHEBI:30616"/>
        <dbReference type="ChEBI" id="CHEBI:58243"/>
        <dbReference type="ChEBI" id="CHEBI:58339"/>
        <dbReference type="ChEBI" id="CHEBI:456216"/>
        <dbReference type="EC" id="2.7.1.25"/>
    </reaction>
</comment>
<comment type="function">
    <text evidence="12">Catalyzes the synthesis of activated sulfate.</text>
</comment>
<comment type="similarity">
    <text evidence="3">In the C-terminal section; belongs to the APS kinase family.</text>
</comment>
<reference evidence="14 16" key="1">
    <citation type="journal article" date="2017" name="Poromechanics V (2013)">
        <title>Genomic Characterization of the Arsenic-Tolerant Actinobacterium, &lt;i&gt;Rhodococcus erythropolis&lt;/i&gt; S43.</title>
        <authorList>
            <person name="Retamal-Morales G."/>
            <person name="Mehnert M."/>
            <person name="Schwabe R."/>
            <person name="Tischler D."/>
            <person name="Schloemann M."/>
            <person name="Levican G.J."/>
        </authorList>
    </citation>
    <scope>NUCLEOTIDE SEQUENCE [LARGE SCALE GENOMIC DNA]</scope>
    <source>
        <strain evidence="14 16">S43</strain>
    </source>
</reference>
<dbReference type="Pfam" id="PF22594">
    <property type="entry name" value="GTP-eEF1A_C"/>
    <property type="match status" value="1"/>
</dbReference>
<evidence type="ECO:0000256" key="4">
    <source>
        <dbReference type="ARBA" id="ARBA00007237"/>
    </source>
</evidence>
<dbReference type="NCBIfam" id="NF004035">
    <property type="entry name" value="PRK05506.1"/>
    <property type="match status" value="1"/>
</dbReference>
<evidence type="ECO:0000313" key="15">
    <source>
        <dbReference type="EMBL" id="WGV47679.1"/>
    </source>
</evidence>
<dbReference type="InterPro" id="IPR005225">
    <property type="entry name" value="Small_GTP-bd"/>
</dbReference>
<dbReference type="Gene3D" id="2.40.30.10">
    <property type="entry name" value="Translation factors"/>
    <property type="match status" value="2"/>
</dbReference>
<evidence type="ECO:0000313" key="14">
    <source>
        <dbReference type="EMBL" id="KAB2584430.1"/>
    </source>
</evidence>
<dbReference type="HAMAP" id="MF_00065">
    <property type="entry name" value="Adenylyl_sulf_kinase"/>
    <property type="match status" value="1"/>
</dbReference>
<dbReference type="PRINTS" id="PR00315">
    <property type="entry name" value="ELONGATNFCT"/>
</dbReference>
<dbReference type="CDD" id="cd03695">
    <property type="entry name" value="CysN_NodQ_II"/>
    <property type="match status" value="1"/>
</dbReference>
<dbReference type="UniPathway" id="UPA00140">
    <property type="reaction ID" value="UER00205"/>
</dbReference>
<evidence type="ECO:0000256" key="3">
    <source>
        <dbReference type="ARBA" id="ARBA00005438"/>
    </source>
</evidence>
<dbReference type="InterPro" id="IPR031157">
    <property type="entry name" value="G_TR_CS"/>
</dbReference>
<dbReference type="KEGG" id="reb:XU06_18465"/>
<evidence type="ECO:0000256" key="12">
    <source>
        <dbReference type="HAMAP-Rule" id="MF_00065"/>
    </source>
</evidence>
<proteinExistence type="inferred from homology"/>
<evidence type="ECO:0000256" key="2">
    <source>
        <dbReference type="ARBA" id="ARBA00002357"/>
    </source>
</evidence>
<dbReference type="NCBIfam" id="TIGR00455">
    <property type="entry name" value="apsK"/>
    <property type="match status" value="1"/>
</dbReference>
<evidence type="ECO:0000256" key="5">
    <source>
        <dbReference type="ARBA" id="ARBA00022679"/>
    </source>
</evidence>
<name>A0A5N5E4A9_RHOER</name>
<evidence type="ECO:0000256" key="6">
    <source>
        <dbReference type="ARBA" id="ARBA00022695"/>
    </source>
</evidence>
<dbReference type="CDD" id="cd02027">
    <property type="entry name" value="APSK"/>
    <property type="match status" value="1"/>
</dbReference>
<comment type="pathway">
    <text evidence="12">Sulfur metabolism; hydrogen sulfide biosynthesis; sulfite from sulfate: step 2/3.</text>
</comment>
<dbReference type="NCBIfam" id="TIGR02034">
    <property type="entry name" value="CysN"/>
    <property type="match status" value="1"/>
</dbReference>
<dbReference type="RefSeq" id="WP_019749194.1">
    <property type="nucleotide sequence ID" value="NZ_CP011295.1"/>
</dbReference>
<dbReference type="InterPro" id="IPR000795">
    <property type="entry name" value="T_Tr_GTP-bd_dom"/>
</dbReference>